<dbReference type="GO" id="GO:0008614">
    <property type="term" value="P:pyridoxine metabolic process"/>
    <property type="evidence" value="ECO:0007669"/>
    <property type="project" value="TreeGrafter"/>
</dbReference>
<protein>
    <submittedName>
        <fullName evidence="2">SNO glutamine amidotransferase family</fullName>
    </submittedName>
</protein>
<dbReference type="GO" id="GO:0042823">
    <property type="term" value="P:pyridoxal phosphate biosynthetic process"/>
    <property type="evidence" value="ECO:0007669"/>
    <property type="project" value="InterPro"/>
</dbReference>
<dbReference type="AlphaFoldDB" id="A0A5E8CJ18"/>
<sequence length="184" mass="20960">MIGILGFQGSFWEHKSVLDKMNIKNIIVKNSSDLLKIDKLIIPGGESTSMTKFIDKEMKLALNKFINIDKKKTLGTCAGIIILSDLIENESNKIIGGLNITINRNYYGSQNDSFIKNTHFKPLNITKNQMYIRAPFITKIGSDVEIIAKYDDIITGVRQDNIMGLTFHPELVDDIDFYKYFLFN</sequence>
<evidence type="ECO:0000256" key="1">
    <source>
        <dbReference type="ARBA" id="ARBA00022962"/>
    </source>
</evidence>
<dbReference type="GO" id="GO:0004359">
    <property type="term" value="F:glutaminase activity"/>
    <property type="evidence" value="ECO:0007669"/>
    <property type="project" value="InterPro"/>
</dbReference>
<gene>
    <name evidence="2" type="ORF">CPAV1605_334</name>
</gene>
<dbReference type="SUPFAM" id="SSF52317">
    <property type="entry name" value="Class I glutamine amidotransferase-like"/>
    <property type="match status" value="1"/>
</dbReference>
<name>A0A5E8CJ18_9ZZZZ</name>
<dbReference type="PIRSF" id="PIRSF005639">
    <property type="entry name" value="Glut_amidoT_SNO"/>
    <property type="match status" value="1"/>
</dbReference>
<dbReference type="PANTHER" id="PTHR31559:SF0">
    <property type="entry name" value="PYRIDOXAL 5'-PHOSPHATE SYNTHASE SUBUNIT SNO1-RELATED"/>
    <property type="match status" value="1"/>
</dbReference>
<evidence type="ECO:0000313" key="2">
    <source>
        <dbReference type="EMBL" id="VVU94609.1"/>
    </source>
</evidence>
<dbReference type="NCBIfam" id="TIGR03800">
    <property type="entry name" value="PLP_synth_Pdx2"/>
    <property type="match status" value="1"/>
</dbReference>
<proteinExistence type="predicted"/>
<keyword evidence="1 2" id="KW-0315">Glutamine amidotransferase</keyword>
<dbReference type="InterPro" id="IPR029062">
    <property type="entry name" value="Class_I_gatase-like"/>
</dbReference>
<dbReference type="EMBL" id="CABVLZ010000001">
    <property type="protein sequence ID" value="VVU94609.1"/>
    <property type="molecule type" value="Genomic_DNA"/>
</dbReference>
<dbReference type="GO" id="GO:1903600">
    <property type="term" value="C:glutaminase complex"/>
    <property type="evidence" value="ECO:0007669"/>
    <property type="project" value="TreeGrafter"/>
</dbReference>
<dbReference type="Gene3D" id="3.40.50.880">
    <property type="match status" value="1"/>
</dbReference>
<dbReference type="PROSITE" id="PS51130">
    <property type="entry name" value="PDXT_SNO_2"/>
    <property type="match status" value="1"/>
</dbReference>
<dbReference type="GO" id="GO:0005829">
    <property type="term" value="C:cytosol"/>
    <property type="evidence" value="ECO:0007669"/>
    <property type="project" value="TreeGrafter"/>
</dbReference>
<organism evidence="2">
    <name type="scientific">seawater metagenome</name>
    <dbReference type="NCBI Taxonomy" id="1561972"/>
    <lineage>
        <taxon>unclassified sequences</taxon>
        <taxon>metagenomes</taxon>
        <taxon>ecological metagenomes</taxon>
    </lineage>
</organism>
<dbReference type="GO" id="GO:0016740">
    <property type="term" value="F:transferase activity"/>
    <property type="evidence" value="ECO:0007669"/>
    <property type="project" value="UniProtKB-KW"/>
</dbReference>
<keyword evidence="2" id="KW-0808">Transferase</keyword>
<dbReference type="Pfam" id="PF01174">
    <property type="entry name" value="SNO"/>
    <property type="match status" value="1"/>
</dbReference>
<dbReference type="PANTHER" id="PTHR31559">
    <property type="entry name" value="PYRIDOXAL 5'-PHOSPHATE SYNTHASE SUBUNIT SNO"/>
    <property type="match status" value="1"/>
</dbReference>
<reference evidence="2" key="1">
    <citation type="submission" date="2019-09" db="EMBL/GenBank/DDBJ databases">
        <authorList>
            <person name="Needham M D."/>
        </authorList>
    </citation>
    <scope>NUCLEOTIDE SEQUENCE</scope>
</reference>
<accession>A0A5E8CJ18</accession>
<dbReference type="InterPro" id="IPR002161">
    <property type="entry name" value="PdxT/SNO"/>
</dbReference>
<dbReference type="PROSITE" id="PS51273">
    <property type="entry name" value="GATASE_TYPE_1"/>
    <property type="match status" value="1"/>
</dbReference>